<feature type="compositionally biased region" description="Polar residues" evidence="1">
    <location>
        <begin position="358"/>
        <end position="370"/>
    </location>
</feature>
<feature type="region of interest" description="Disordered" evidence="1">
    <location>
        <begin position="1"/>
        <end position="82"/>
    </location>
</feature>
<name>A0A2K1QQP2_9PEZI</name>
<evidence type="ECO:0000256" key="1">
    <source>
        <dbReference type="SAM" id="MobiDB-lite"/>
    </source>
</evidence>
<dbReference type="EMBL" id="NKHZ01000051">
    <property type="protein sequence ID" value="PNS17408.1"/>
    <property type="molecule type" value="Genomic_DNA"/>
</dbReference>
<feature type="compositionally biased region" description="Low complexity" evidence="1">
    <location>
        <begin position="35"/>
        <end position="47"/>
    </location>
</feature>
<evidence type="ECO:0000259" key="2">
    <source>
        <dbReference type="PROSITE" id="PS51186"/>
    </source>
</evidence>
<dbReference type="SUPFAM" id="SSF55729">
    <property type="entry name" value="Acyl-CoA N-acyltransferases (Nat)"/>
    <property type="match status" value="1"/>
</dbReference>
<feature type="compositionally biased region" description="Basic residues" evidence="1">
    <location>
        <begin position="294"/>
        <end position="307"/>
    </location>
</feature>
<proteinExistence type="predicted"/>
<comment type="caution">
    <text evidence="3">The sequence shown here is derived from an EMBL/GenBank/DDBJ whole genome shotgun (WGS) entry which is preliminary data.</text>
</comment>
<dbReference type="AlphaFoldDB" id="A0A2K1QQP2"/>
<evidence type="ECO:0000313" key="3">
    <source>
        <dbReference type="EMBL" id="PNS17408.1"/>
    </source>
</evidence>
<feature type="compositionally biased region" description="Basic and acidic residues" evidence="1">
    <location>
        <begin position="67"/>
        <end position="78"/>
    </location>
</feature>
<dbReference type="InterPro" id="IPR000182">
    <property type="entry name" value="GNAT_dom"/>
</dbReference>
<gene>
    <name evidence="3" type="ORF">CAC42_7091</name>
</gene>
<dbReference type="CDD" id="cd04301">
    <property type="entry name" value="NAT_SF"/>
    <property type="match status" value="1"/>
</dbReference>
<dbReference type="PROSITE" id="PS51186">
    <property type="entry name" value="GNAT"/>
    <property type="match status" value="1"/>
</dbReference>
<dbReference type="InterPro" id="IPR016181">
    <property type="entry name" value="Acyl_CoA_acyltransferase"/>
</dbReference>
<sequence>MQNQRWSRAPDAPRGLRPRPVARRGQSPFRRRDLAAPAAPTAPNPDAWQEDWGGPSAENWSSGYYHRSKEDTSRKPPIEPKGVLPRAWNKVALPGGCEGLMDWNGDWAPAPLEWEGRPSFDKADDYIELWIDDTFDAIESFLMPMPEEHKFDIGGTTMLAVFTDIVNVNGETTKRPTLQNPGLEPMTMGHIVPRYWKPENIENQLNADTFWEYFRTVPPTALDGNEELLTDTTQPFWRCYPADDCFYMHDLDKVVEHQSIDVREESPEETAAREADFGAEIFIKRFLDFQKRTKGNPRRRFDHHARPSKTAYARDPKPRDDHPTLDPAKNQTFETDWPALPITAAPSDAPGAPPSPPITNTQAPQPWTSSKPRIEIMIRPALDADVPQLTSIYNHHVSHSLCVPDPKTVSRHAMSSRLHAIQSANFPFLVAVRARTSTIIGMVYVDDYNDPKGLYRFTGEMEVYVSPHHGGKGVGTALVKTLLNVLDTERMRETKAGVDVAWEVETLPRRVVRSLICHLPVGRKEGMEVQAKGKGKRGQKGGSKLDKDGVVKWLASLGWEEKGRLHEVGEREGKSFDLLILQRMMGREGIERGLGCNM</sequence>
<dbReference type="InParanoid" id="A0A2K1QQP2"/>
<feature type="domain" description="N-acetyltransferase" evidence="2">
    <location>
        <begin position="376"/>
        <end position="577"/>
    </location>
</feature>
<feature type="compositionally biased region" description="Basic and acidic residues" evidence="1">
    <location>
        <begin position="312"/>
        <end position="324"/>
    </location>
</feature>
<evidence type="ECO:0000313" key="4">
    <source>
        <dbReference type="Proteomes" id="UP000243797"/>
    </source>
</evidence>
<dbReference type="GO" id="GO:0016747">
    <property type="term" value="F:acyltransferase activity, transferring groups other than amino-acyl groups"/>
    <property type="evidence" value="ECO:0007669"/>
    <property type="project" value="InterPro"/>
</dbReference>
<accession>A0A2K1QQP2</accession>
<reference evidence="3 4" key="1">
    <citation type="submission" date="2017-06" db="EMBL/GenBank/DDBJ databases">
        <title>Draft genome sequence of a variant of Elsinoe murrayae.</title>
        <authorList>
            <person name="Cheng Q."/>
        </authorList>
    </citation>
    <scope>NUCLEOTIDE SEQUENCE [LARGE SCALE GENOMIC DNA]</scope>
    <source>
        <strain evidence="3 4">CQ-2017a</strain>
    </source>
</reference>
<dbReference type="Gene3D" id="3.40.630.30">
    <property type="match status" value="1"/>
</dbReference>
<dbReference type="Proteomes" id="UP000243797">
    <property type="component" value="Unassembled WGS sequence"/>
</dbReference>
<protein>
    <submittedName>
        <fullName evidence="3">Phytoene desaturase</fullName>
    </submittedName>
</protein>
<keyword evidence="4" id="KW-1185">Reference proteome</keyword>
<organism evidence="3 4">
    <name type="scientific">Sphaceloma murrayae</name>
    <dbReference type="NCBI Taxonomy" id="2082308"/>
    <lineage>
        <taxon>Eukaryota</taxon>
        <taxon>Fungi</taxon>
        <taxon>Dikarya</taxon>
        <taxon>Ascomycota</taxon>
        <taxon>Pezizomycotina</taxon>
        <taxon>Dothideomycetes</taxon>
        <taxon>Dothideomycetidae</taxon>
        <taxon>Myriangiales</taxon>
        <taxon>Elsinoaceae</taxon>
        <taxon>Sphaceloma</taxon>
    </lineage>
</organism>
<dbReference type="OrthoDB" id="2129362at2759"/>
<feature type="region of interest" description="Disordered" evidence="1">
    <location>
        <begin position="294"/>
        <end position="370"/>
    </location>
</feature>
<dbReference type="Pfam" id="PF00583">
    <property type="entry name" value="Acetyltransf_1"/>
    <property type="match status" value="1"/>
</dbReference>